<protein>
    <recommendedName>
        <fullName evidence="2">DUF6536 domain-containing protein</fullName>
    </recommendedName>
</protein>
<accession>A0A9W4KC55</accession>
<keyword evidence="1" id="KW-0472">Membrane</keyword>
<dbReference type="Proteomes" id="UP001154252">
    <property type="component" value="Unassembled WGS sequence"/>
</dbReference>
<feature type="transmembrane region" description="Helical" evidence="1">
    <location>
        <begin position="633"/>
        <end position="655"/>
    </location>
</feature>
<feature type="transmembrane region" description="Helical" evidence="1">
    <location>
        <begin position="523"/>
        <end position="544"/>
    </location>
</feature>
<proteinExistence type="predicted"/>
<keyword evidence="1" id="KW-0812">Transmembrane</keyword>
<feature type="domain" description="DUF6536" evidence="2">
    <location>
        <begin position="69"/>
        <end position="217"/>
    </location>
</feature>
<dbReference type="AlphaFoldDB" id="A0A9W4KC55"/>
<dbReference type="EMBL" id="CAJVRC010000863">
    <property type="protein sequence ID" value="CAG8898850.1"/>
    <property type="molecule type" value="Genomic_DNA"/>
</dbReference>
<feature type="transmembrane region" description="Helical" evidence="1">
    <location>
        <begin position="69"/>
        <end position="95"/>
    </location>
</feature>
<feature type="transmembrane region" description="Helical" evidence="1">
    <location>
        <begin position="589"/>
        <end position="613"/>
    </location>
</feature>
<evidence type="ECO:0000313" key="4">
    <source>
        <dbReference type="Proteomes" id="UP001154252"/>
    </source>
</evidence>
<keyword evidence="1" id="KW-1133">Transmembrane helix</keyword>
<dbReference type="Pfam" id="PF20163">
    <property type="entry name" value="DUF6536"/>
    <property type="match status" value="1"/>
</dbReference>
<evidence type="ECO:0000259" key="2">
    <source>
        <dbReference type="Pfam" id="PF20163"/>
    </source>
</evidence>
<feature type="transmembrane region" description="Helical" evidence="1">
    <location>
        <begin position="469"/>
        <end position="491"/>
    </location>
</feature>
<dbReference type="PANTHER" id="PTHR35395">
    <property type="entry name" value="DUF6536 DOMAIN-CONTAINING PROTEIN"/>
    <property type="match status" value="1"/>
</dbReference>
<name>A0A9W4KC55_9EURO</name>
<comment type="caution">
    <text evidence="3">The sequence shown here is derived from an EMBL/GenBank/DDBJ whole genome shotgun (WGS) entry which is preliminary data.</text>
</comment>
<organism evidence="3 4">
    <name type="scientific">Penicillium egyptiacum</name>
    <dbReference type="NCBI Taxonomy" id="1303716"/>
    <lineage>
        <taxon>Eukaryota</taxon>
        <taxon>Fungi</taxon>
        <taxon>Dikarya</taxon>
        <taxon>Ascomycota</taxon>
        <taxon>Pezizomycotina</taxon>
        <taxon>Eurotiomycetes</taxon>
        <taxon>Eurotiomycetidae</taxon>
        <taxon>Eurotiales</taxon>
        <taxon>Aspergillaceae</taxon>
        <taxon>Penicillium</taxon>
    </lineage>
</organism>
<evidence type="ECO:0000313" key="3">
    <source>
        <dbReference type="EMBL" id="CAG8898850.1"/>
    </source>
</evidence>
<feature type="transmembrane region" description="Helical" evidence="1">
    <location>
        <begin position="371"/>
        <end position="395"/>
    </location>
</feature>
<dbReference type="InterPro" id="IPR046623">
    <property type="entry name" value="DUF6536"/>
</dbReference>
<evidence type="ECO:0000256" key="1">
    <source>
        <dbReference type="SAM" id="Phobius"/>
    </source>
</evidence>
<keyword evidence="4" id="KW-1185">Reference proteome</keyword>
<gene>
    <name evidence="3" type="ORF">PEGY_LOCUS5455</name>
</gene>
<dbReference type="PANTHER" id="PTHR35395:SF1">
    <property type="entry name" value="DUF6536 DOMAIN-CONTAINING PROTEIN"/>
    <property type="match status" value="1"/>
</dbReference>
<dbReference type="OrthoDB" id="5429634at2759"/>
<reference evidence="3" key="1">
    <citation type="submission" date="2021-07" db="EMBL/GenBank/DDBJ databases">
        <authorList>
            <person name="Branca A.L. A."/>
        </authorList>
    </citation>
    <scope>NUCLEOTIDE SEQUENCE</scope>
</reference>
<sequence>MFNRGSLDRDTELIPIPYHQSADLLIQSTSERESERYSERDTERLSAYNEETKPKHGWLFQGGDRFQGWRFTICLAFIASLIVFLFNLGFMLYTISHHRQDDTKGILYQGDCDKVQHLDIGFHLLINILSTTLLSASNFGMQCLAAPTRRNIDRAHQKGKWLDIGVPSIRNLFRVSKGRSLLWICLASSSLPFHLMYNSTIFSTTSVTAYNIFLGHGDLGKIPSPDLEVPLQDTDKWSSFNGLFSSAKNGSLQHLDPKECVDNYAQTFQTTYGDLLLVTEQVSTNTSYVYLTMQGVLNPRLYLDLTPPQADPYKWLCPNDWSDDCEAYLPTIQSQIKKDNWTVASTSSSGDRWKVNYCLAKKARQFCKLQYSFPLTIVVITFNLVKSAILCYMWFGIKEAPILTIGDAITSFLRRPDPYTKGGCLLLNREVESMFRSSSASIKKYPLHEPRKYVRKRRRWGSAVSTRRWVFSISFGLIAILACIILLVYGISQIKSGSTVWRASLGEVNPSTLIIGDHWPGTLIPIVIIANMPQLIFSFLYFAFNSLLTAMNIAAEWSGYAVNRKGLRVSGSPSLSQRSNYFLSLPYRYAIPLIVVSALLHWLISRSLFIVGIEAYSPNMERQQDNDILTCGYSPVAIVSSIAVGSLMFFCVVGLSFRLFESGMPVVGSCSFTIAAACHPAFDPNREGNGEVDEGMEWENEDEDMALLPVQWGSVPFVGSVGHCSFTSGDVEEPHGEQKYL</sequence>